<accession>A0A226E8I1</accession>
<organism evidence="1 2">
    <name type="scientific">Folsomia candida</name>
    <name type="common">Springtail</name>
    <dbReference type="NCBI Taxonomy" id="158441"/>
    <lineage>
        <taxon>Eukaryota</taxon>
        <taxon>Metazoa</taxon>
        <taxon>Ecdysozoa</taxon>
        <taxon>Arthropoda</taxon>
        <taxon>Hexapoda</taxon>
        <taxon>Collembola</taxon>
        <taxon>Entomobryomorpha</taxon>
        <taxon>Isotomoidea</taxon>
        <taxon>Isotomidae</taxon>
        <taxon>Proisotominae</taxon>
        <taxon>Folsomia</taxon>
    </lineage>
</organism>
<dbReference type="EMBL" id="LNIX01000006">
    <property type="protein sequence ID" value="OXA53171.1"/>
    <property type="molecule type" value="Genomic_DNA"/>
</dbReference>
<gene>
    <name evidence="1" type="ORF">Fcan01_12260</name>
</gene>
<dbReference type="AlphaFoldDB" id="A0A226E8I1"/>
<evidence type="ECO:0000313" key="2">
    <source>
        <dbReference type="Proteomes" id="UP000198287"/>
    </source>
</evidence>
<sequence length="241" mass="27007">MTSSQEHFVIFNAFSRPKVNGTCYRNIEVCWVVEREAFHREAFFIKEPLVRFLWRKKVLVQERGILRRIESKCPPFDAGKVVKSEICVPTTRIIGGETSSVGPRSAENQEWACEDEWNERIPGLALSSSSSSSSSSSFLSQGPRYLGGYSMRASAMRKKVNGGGVWWWRCNGVYSTSDENPPTQLVFWQQTNSSVSVRQFYHLSPSAADTIGSLHNQSLAISTTIHFADGIRPGTCFVPQA</sequence>
<proteinExistence type="predicted"/>
<protein>
    <submittedName>
        <fullName evidence="1">Uncharacterized protein</fullName>
    </submittedName>
</protein>
<reference evidence="1 2" key="1">
    <citation type="submission" date="2015-12" db="EMBL/GenBank/DDBJ databases">
        <title>The genome of Folsomia candida.</title>
        <authorList>
            <person name="Faddeeva A."/>
            <person name="Derks M.F."/>
            <person name="Anvar Y."/>
            <person name="Smit S."/>
            <person name="Van Straalen N."/>
            <person name="Roelofs D."/>
        </authorList>
    </citation>
    <scope>NUCLEOTIDE SEQUENCE [LARGE SCALE GENOMIC DNA]</scope>
    <source>
        <strain evidence="1 2">VU population</strain>
        <tissue evidence="1">Whole body</tissue>
    </source>
</reference>
<keyword evidence="2" id="KW-1185">Reference proteome</keyword>
<comment type="caution">
    <text evidence="1">The sequence shown here is derived from an EMBL/GenBank/DDBJ whole genome shotgun (WGS) entry which is preliminary data.</text>
</comment>
<name>A0A226E8I1_FOLCA</name>
<dbReference type="Proteomes" id="UP000198287">
    <property type="component" value="Unassembled WGS sequence"/>
</dbReference>
<evidence type="ECO:0000313" key="1">
    <source>
        <dbReference type="EMBL" id="OXA53171.1"/>
    </source>
</evidence>